<dbReference type="AlphaFoldDB" id="A0A326U7N2"/>
<reference evidence="2 3" key="1">
    <citation type="submission" date="2018-06" db="EMBL/GenBank/DDBJ databases">
        <title>Genomic Encyclopedia of Archaeal and Bacterial Type Strains, Phase II (KMG-II): from individual species to whole genera.</title>
        <authorList>
            <person name="Goeker M."/>
        </authorList>
    </citation>
    <scope>NUCLEOTIDE SEQUENCE [LARGE SCALE GENOMIC DNA]</scope>
    <source>
        <strain evidence="2 3">ATCC BAA-1881</strain>
    </source>
</reference>
<feature type="compositionally biased region" description="Low complexity" evidence="1">
    <location>
        <begin position="155"/>
        <end position="164"/>
    </location>
</feature>
<feature type="region of interest" description="Disordered" evidence="1">
    <location>
        <begin position="155"/>
        <end position="175"/>
    </location>
</feature>
<sequence>MIVLFSSIFYAKNQENTKIRKNRDGNTRLRGIFRFSSGISQALFSHIAYTTDKVSLAGVLLYVDTLKGLIDVSSIKKRYLLCDHTKRACYTSYATSSFFSMATIGIPEKRYEASSRRQPVIRMPSSSSETSGETMSTMRPSYITAIRSERARISSSSAETTRTALPASRCSIMRR</sequence>
<keyword evidence="3" id="KW-1185">Reference proteome</keyword>
<proteinExistence type="predicted"/>
<evidence type="ECO:0000256" key="1">
    <source>
        <dbReference type="SAM" id="MobiDB-lite"/>
    </source>
</evidence>
<feature type="compositionally biased region" description="Low complexity" evidence="1">
    <location>
        <begin position="125"/>
        <end position="135"/>
    </location>
</feature>
<evidence type="ECO:0000313" key="2">
    <source>
        <dbReference type="EMBL" id="PZW29532.1"/>
    </source>
</evidence>
<protein>
    <submittedName>
        <fullName evidence="2">Uncharacterized protein</fullName>
    </submittedName>
</protein>
<dbReference type="Proteomes" id="UP000248806">
    <property type="component" value="Unassembled WGS sequence"/>
</dbReference>
<name>A0A326U7N2_THEHA</name>
<comment type="caution">
    <text evidence="2">The sequence shown here is derived from an EMBL/GenBank/DDBJ whole genome shotgun (WGS) entry which is preliminary data.</text>
</comment>
<dbReference type="EMBL" id="QKUF01000008">
    <property type="protein sequence ID" value="PZW29532.1"/>
    <property type="molecule type" value="Genomic_DNA"/>
</dbReference>
<organism evidence="2 3">
    <name type="scientific">Thermosporothrix hazakensis</name>
    <dbReference type="NCBI Taxonomy" id="644383"/>
    <lineage>
        <taxon>Bacteria</taxon>
        <taxon>Bacillati</taxon>
        <taxon>Chloroflexota</taxon>
        <taxon>Ktedonobacteria</taxon>
        <taxon>Ktedonobacterales</taxon>
        <taxon>Thermosporotrichaceae</taxon>
        <taxon>Thermosporothrix</taxon>
    </lineage>
</organism>
<feature type="region of interest" description="Disordered" evidence="1">
    <location>
        <begin position="115"/>
        <end position="135"/>
    </location>
</feature>
<evidence type="ECO:0000313" key="3">
    <source>
        <dbReference type="Proteomes" id="UP000248806"/>
    </source>
</evidence>
<accession>A0A326U7N2</accession>
<gene>
    <name evidence="2" type="ORF">EI42_02828</name>
</gene>